<evidence type="ECO:0000256" key="3">
    <source>
        <dbReference type="ARBA" id="ARBA00022475"/>
    </source>
</evidence>
<dbReference type="SUPFAM" id="SSF161098">
    <property type="entry name" value="MetI-like"/>
    <property type="match status" value="1"/>
</dbReference>
<dbReference type="PANTHER" id="PTHR30193">
    <property type="entry name" value="ABC TRANSPORTER PERMEASE PROTEIN"/>
    <property type="match status" value="1"/>
</dbReference>
<evidence type="ECO:0000313" key="10">
    <source>
        <dbReference type="Proteomes" id="UP000008722"/>
    </source>
</evidence>
<dbReference type="InterPro" id="IPR035906">
    <property type="entry name" value="MetI-like_sf"/>
</dbReference>
<evidence type="ECO:0000256" key="4">
    <source>
        <dbReference type="ARBA" id="ARBA00022692"/>
    </source>
</evidence>
<evidence type="ECO:0000256" key="7">
    <source>
        <dbReference type="RuleBase" id="RU363032"/>
    </source>
</evidence>
<dbReference type="Pfam" id="PF00528">
    <property type="entry name" value="BPD_transp_1"/>
    <property type="match status" value="1"/>
</dbReference>
<keyword evidence="2 7" id="KW-0813">Transport</keyword>
<keyword evidence="6 7" id="KW-0472">Membrane</keyword>
<dbReference type="RefSeq" id="WP_013456712.1">
    <property type="nucleotide sequence ID" value="NC_014761.1"/>
</dbReference>
<evidence type="ECO:0000256" key="2">
    <source>
        <dbReference type="ARBA" id="ARBA00022448"/>
    </source>
</evidence>
<dbReference type="PANTHER" id="PTHR30193:SF37">
    <property type="entry name" value="INNER MEMBRANE ABC TRANSPORTER PERMEASE PROTEIN YCJO"/>
    <property type="match status" value="1"/>
</dbReference>
<proteinExistence type="inferred from homology"/>
<dbReference type="CDD" id="cd06261">
    <property type="entry name" value="TM_PBP2"/>
    <property type="match status" value="1"/>
</dbReference>
<dbReference type="STRING" id="670487.Ocepr_0078"/>
<dbReference type="GO" id="GO:0055085">
    <property type="term" value="P:transmembrane transport"/>
    <property type="evidence" value="ECO:0007669"/>
    <property type="project" value="InterPro"/>
</dbReference>
<feature type="transmembrane region" description="Helical" evidence="7">
    <location>
        <begin position="108"/>
        <end position="136"/>
    </location>
</feature>
<dbReference type="PROSITE" id="PS50928">
    <property type="entry name" value="ABC_TM1"/>
    <property type="match status" value="1"/>
</dbReference>
<keyword evidence="5 7" id="KW-1133">Transmembrane helix</keyword>
<sequence precursor="true">MIEERFPGHPYLPYLLVLPSLAVIVVFLIYPFAQSVWGSFFITSFFGDKKLFVGLENYLELFRSPDYLQSVVVTLYFSAFVVVLGLAASLGIALLLNQRIGGLGIYQIALVWTYSISPAVAGVIWALLFAPATGLIPWLVGLVAPGYTLNWMTNGSLALLVVSLAATWKMLGYNIVFFLAGLQNIPEELIDAARVDGAGPWLSFRYITLPMLSPTTTFLLFMNMLYAFFQVFGLIDIMTQGGPGDATNLLVYNLYRDAFIHLNSGRANAQSVIIFVVIAVAAMVQLRAATKKAVYAR</sequence>
<reference evidence="9 10" key="2">
    <citation type="journal article" date="2011" name="Stand. Genomic Sci.">
        <title>Complete genome sequence of Oceanithermus profundus type strain (506).</title>
        <authorList>
            <person name="Pati A."/>
            <person name="Zhang X."/>
            <person name="Lapidus A."/>
            <person name="Nolan M."/>
            <person name="Lucas S."/>
            <person name="Del Rio T.G."/>
            <person name="Tice H."/>
            <person name="Cheng J.F."/>
            <person name="Tapia R."/>
            <person name="Han C."/>
            <person name="Goodwin L."/>
            <person name="Pitluck S."/>
            <person name="Liolios K."/>
            <person name="Pagani I."/>
            <person name="Ivanova N."/>
            <person name="Mavromatis K."/>
            <person name="Chen A."/>
            <person name="Palaniappan K."/>
            <person name="Hauser L."/>
            <person name="Jeffries C.D."/>
            <person name="Brambilla E.M."/>
            <person name="Rohl A."/>
            <person name="Mwirichia R."/>
            <person name="Rohde M."/>
            <person name="Tindall B.J."/>
            <person name="Sikorski J."/>
            <person name="Wirth R."/>
            <person name="Goker M."/>
            <person name="Woyke T."/>
            <person name="Detter J.C."/>
            <person name="Bristow J."/>
            <person name="Eisen J.A."/>
            <person name="Markowitz V."/>
            <person name="Hugenholtz P."/>
            <person name="Kyrpides N.C."/>
            <person name="Klenk H.P."/>
            <person name="Land M."/>
        </authorList>
    </citation>
    <scope>NUCLEOTIDE SEQUENCE [LARGE SCALE GENOMIC DNA]</scope>
    <source>
        <strain evidence="10">DSM 14977 / NBRC 100410 / VKM B-2274 / 506</strain>
    </source>
</reference>
<evidence type="ECO:0000313" key="9">
    <source>
        <dbReference type="EMBL" id="ADR35542.1"/>
    </source>
</evidence>
<evidence type="ECO:0000256" key="6">
    <source>
        <dbReference type="ARBA" id="ARBA00023136"/>
    </source>
</evidence>
<dbReference type="Gene3D" id="1.10.3720.10">
    <property type="entry name" value="MetI-like"/>
    <property type="match status" value="1"/>
</dbReference>
<dbReference type="InterPro" id="IPR051393">
    <property type="entry name" value="ABC_transporter_permease"/>
</dbReference>
<gene>
    <name evidence="9" type="ordered locus">Ocepr_0078</name>
</gene>
<dbReference type="KEGG" id="opr:Ocepr_0078"/>
<dbReference type="EMBL" id="CP002361">
    <property type="protein sequence ID" value="ADR35542.1"/>
    <property type="molecule type" value="Genomic_DNA"/>
</dbReference>
<feature type="transmembrane region" description="Helical" evidence="7">
    <location>
        <begin position="203"/>
        <end position="229"/>
    </location>
</feature>
<dbReference type="GO" id="GO:0005886">
    <property type="term" value="C:plasma membrane"/>
    <property type="evidence" value="ECO:0007669"/>
    <property type="project" value="UniProtKB-SubCell"/>
</dbReference>
<reference evidence="10" key="1">
    <citation type="submission" date="2010-11" db="EMBL/GenBank/DDBJ databases">
        <title>The complete sequence of chromosome of Oceanithermus profundus DSM 14977.</title>
        <authorList>
            <consortium name="US DOE Joint Genome Institute (JGI-PGF)"/>
            <person name="Lucas S."/>
            <person name="Copeland A."/>
            <person name="Lapidus A."/>
            <person name="Bruce D."/>
            <person name="Goodwin L."/>
            <person name="Pitluck S."/>
            <person name="Kyrpides N."/>
            <person name="Mavromatis K."/>
            <person name="Pagani I."/>
            <person name="Ivanova N."/>
            <person name="Zhang X."/>
            <person name="Brettin T."/>
            <person name="Detter J.C."/>
            <person name="Tapia R."/>
            <person name="Han C."/>
            <person name="Land M."/>
            <person name="Hauser L."/>
            <person name="Markowitz V."/>
            <person name="Cheng J.-F."/>
            <person name="Hugenholtz P."/>
            <person name="Woyke T."/>
            <person name="Wu D."/>
            <person name="Tindall B."/>
            <person name="Faehnrich R."/>
            <person name="Brambilla E."/>
            <person name="Klenk H.-P."/>
            <person name="Eisen J.A."/>
        </authorList>
    </citation>
    <scope>NUCLEOTIDE SEQUENCE [LARGE SCALE GENOMIC DNA]</scope>
    <source>
        <strain evidence="10">DSM 14977 / NBRC 100410 / VKM B-2274 / 506</strain>
    </source>
</reference>
<evidence type="ECO:0000256" key="5">
    <source>
        <dbReference type="ARBA" id="ARBA00022989"/>
    </source>
</evidence>
<feature type="transmembrane region" description="Helical" evidence="7">
    <location>
        <begin position="156"/>
        <end position="182"/>
    </location>
</feature>
<dbReference type="InterPro" id="IPR000515">
    <property type="entry name" value="MetI-like"/>
</dbReference>
<evidence type="ECO:0000256" key="1">
    <source>
        <dbReference type="ARBA" id="ARBA00004651"/>
    </source>
</evidence>
<dbReference type="AlphaFoldDB" id="E4U6C2"/>
<dbReference type="eggNOG" id="COG1175">
    <property type="taxonomic scope" value="Bacteria"/>
</dbReference>
<feature type="transmembrane region" description="Helical" evidence="7">
    <location>
        <begin position="269"/>
        <end position="289"/>
    </location>
</feature>
<keyword evidence="3" id="KW-1003">Cell membrane</keyword>
<dbReference type="HOGENOM" id="CLU_016047_0_2_0"/>
<keyword evidence="4 7" id="KW-0812">Transmembrane</keyword>
<dbReference type="Proteomes" id="UP000008722">
    <property type="component" value="Chromosome"/>
</dbReference>
<feature type="domain" description="ABC transmembrane type-1" evidence="8">
    <location>
        <begin position="71"/>
        <end position="285"/>
    </location>
</feature>
<protein>
    <submittedName>
        <fullName evidence="9">Binding-protein-dependent transport systems inner membrane component</fullName>
    </submittedName>
</protein>
<name>E4U6C2_OCEP5</name>
<keyword evidence="10" id="KW-1185">Reference proteome</keyword>
<feature type="transmembrane region" description="Helical" evidence="7">
    <location>
        <begin position="12"/>
        <end position="33"/>
    </location>
</feature>
<evidence type="ECO:0000259" key="8">
    <source>
        <dbReference type="PROSITE" id="PS50928"/>
    </source>
</evidence>
<accession>E4U6C2</accession>
<comment type="subcellular location">
    <subcellularLocation>
        <location evidence="1 7">Cell membrane</location>
        <topology evidence="1 7">Multi-pass membrane protein</topology>
    </subcellularLocation>
</comment>
<organism evidence="9 10">
    <name type="scientific">Oceanithermus profundus (strain DSM 14977 / NBRC 100410 / VKM B-2274 / 506)</name>
    <dbReference type="NCBI Taxonomy" id="670487"/>
    <lineage>
        <taxon>Bacteria</taxon>
        <taxon>Thermotogati</taxon>
        <taxon>Deinococcota</taxon>
        <taxon>Deinococci</taxon>
        <taxon>Thermales</taxon>
        <taxon>Thermaceae</taxon>
        <taxon>Oceanithermus</taxon>
    </lineage>
</organism>
<feature type="transmembrane region" description="Helical" evidence="7">
    <location>
        <begin position="67"/>
        <end position="96"/>
    </location>
</feature>
<comment type="similarity">
    <text evidence="7">Belongs to the binding-protein-dependent transport system permease family.</text>
</comment>